<evidence type="ECO:0000256" key="5">
    <source>
        <dbReference type="SAM" id="MobiDB-lite"/>
    </source>
</evidence>
<protein>
    <recommendedName>
        <fullName evidence="9">G-protein coupled receptors family 2 profile 2 domain-containing protein</fullName>
    </recommendedName>
</protein>
<dbReference type="GO" id="GO:0004930">
    <property type="term" value="F:G protein-coupled receptor activity"/>
    <property type="evidence" value="ECO:0007669"/>
    <property type="project" value="TreeGrafter"/>
</dbReference>
<feature type="region of interest" description="Disordered" evidence="5">
    <location>
        <begin position="168"/>
        <end position="195"/>
    </location>
</feature>
<feature type="transmembrane region" description="Helical" evidence="6">
    <location>
        <begin position="246"/>
        <end position="265"/>
    </location>
</feature>
<feature type="compositionally biased region" description="Polar residues" evidence="5">
    <location>
        <begin position="106"/>
        <end position="120"/>
    </location>
</feature>
<reference evidence="7 8" key="1">
    <citation type="submission" date="2024-02" db="EMBL/GenBank/DDBJ databases">
        <title>De novo assembly and annotation of 12 fungi associated with fruit tree decline syndrome in Ontario, Canada.</title>
        <authorList>
            <person name="Sulman M."/>
            <person name="Ellouze W."/>
            <person name="Ilyukhin E."/>
        </authorList>
    </citation>
    <scope>NUCLEOTIDE SEQUENCE [LARGE SCALE GENOMIC DNA]</scope>
    <source>
        <strain evidence="7 8">M11/M66-122</strain>
    </source>
</reference>
<dbReference type="AlphaFoldDB" id="A0AAN9USL5"/>
<comment type="subcellular location">
    <subcellularLocation>
        <location evidence="1">Membrane</location>
        <topology evidence="1">Multi-pass membrane protein</topology>
    </subcellularLocation>
</comment>
<name>A0AAN9USL5_9PEZI</name>
<dbReference type="EMBL" id="JAKJXP020000037">
    <property type="protein sequence ID" value="KAK7752557.1"/>
    <property type="molecule type" value="Genomic_DNA"/>
</dbReference>
<gene>
    <name evidence="7" type="ORF">SLS62_005525</name>
</gene>
<feature type="compositionally biased region" description="Basic and acidic residues" evidence="5">
    <location>
        <begin position="176"/>
        <end position="187"/>
    </location>
</feature>
<feature type="compositionally biased region" description="Basic residues" evidence="5">
    <location>
        <begin position="359"/>
        <end position="373"/>
    </location>
</feature>
<evidence type="ECO:0000313" key="8">
    <source>
        <dbReference type="Proteomes" id="UP001320420"/>
    </source>
</evidence>
<evidence type="ECO:0000313" key="7">
    <source>
        <dbReference type="EMBL" id="KAK7752557.1"/>
    </source>
</evidence>
<evidence type="ECO:0000256" key="1">
    <source>
        <dbReference type="ARBA" id="ARBA00004141"/>
    </source>
</evidence>
<evidence type="ECO:0000256" key="6">
    <source>
        <dbReference type="SAM" id="Phobius"/>
    </source>
</evidence>
<feature type="region of interest" description="Disordered" evidence="5">
    <location>
        <begin position="359"/>
        <end position="442"/>
    </location>
</feature>
<feature type="region of interest" description="Disordered" evidence="5">
    <location>
        <begin position="106"/>
        <end position="135"/>
    </location>
</feature>
<accession>A0AAN9USL5</accession>
<feature type="compositionally biased region" description="Polar residues" evidence="5">
    <location>
        <begin position="419"/>
        <end position="442"/>
    </location>
</feature>
<dbReference type="Proteomes" id="UP001320420">
    <property type="component" value="Unassembled WGS sequence"/>
</dbReference>
<dbReference type="GO" id="GO:0005886">
    <property type="term" value="C:plasma membrane"/>
    <property type="evidence" value="ECO:0007669"/>
    <property type="project" value="TreeGrafter"/>
</dbReference>
<feature type="transmembrane region" description="Helical" evidence="6">
    <location>
        <begin position="60"/>
        <end position="78"/>
    </location>
</feature>
<dbReference type="Gene3D" id="1.20.1070.10">
    <property type="entry name" value="Rhodopsin 7-helix transmembrane proteins"/>
    <property type="match status" value="1"/>
</dbReference>
<comment type="caution">
    <text evidence="7">The sequence shown here is derived from an EMBL/GenBank/DDBJ whole genome shotgun (WGS) entry which is preliminary data.</text>
</comment>
<keyword evidence="2 6" id="KW-0812">Transmembrane</keyword>
<keyword evidence="4 6" id="KW-0472">Membrane</keyword>
<evidence type="ECO:0008006" key="9">
    <source>
        <dbReference type="Google" id="ProtNLM"/>
    </source>
</evidence>
<keyword evidence="8" id="KW-1185">Reference proteome</keyword>
<feature type="transmembrane region" description="Helical" evidence="6">
    <location>
        <begin position="27"/>
        <end position="48"/>
    </location>
</feature>
<proteinExistence type="predicted"/>
<sequence length="457" mass="49166">MNETTHNIAIPKADKAFSEKEMKAIIVIERIGASLSVAGCLLVFIAYLLSKRLRSVPNTFIVFASVANLGASIACLIGDSGMSAQHGNLCQAQAFMFELQRNQLRNLSLSNPSHDTTAGQRDSEEKEMSTPRAAMGSVNTEVIQVTTTTTHNTPLSTTTAGASSASTRIDWFEGPPDDREYGRDDMSRSSSSPINTPYLMVTRITADPTAQSALPENRRPSLPARVRRGFWQWQARLGRMDPVKLAYLRTSFVFAISVLVTWTPSSINRVHDVMRGAEVGSGSGSRNPPSFGLNLASAVVLPLQGVWNAVIFFSTSSTALREEFRARADAFRGLPRGHQAANAALRERERTLELERRCGGGRRRNFNGTHNKNHHADRSISDFSGSSTRGELDTSADVGDSGNGGGTNNTIGKARDGSVASSELRNSSVGSPMLGNANNTATSSTMRVIKGGSLSSL</sequence>
<evidence type="ECO:0000256" key="2">
    <source>
        <dbReference type="ARBA" id="ARBA00022692"/>
    </source>
</evidence>
<dbReference type="GO" id="GO:0007189">
    <property type="term" value="P:adenylate cyclase-activating G protein-coupled receptor signaling pathway"/>
    <property type="evidence" value="ECO:0007669"/>
    <property type="project" value="TreeGrafter"/>
</dbReference>
<keyword evidence="3 6" id="KW-1133">Transmembrane helix</keyword>
<dbReference type="PANTHER" id="PTHR23112:SF0">
    <property type="entry name" value="TRANSMEMBRANE PROTEIN 116"/>
    <property type="match status" value="1"/>
</dbReference>
<evidence type="ECO:0000256" key="4">
    <source>
        <dbReference type="ARBA" id="ARBA00023136"/>
    </source>
</evidence>
<dbReference type="PANTHER" id="PTHR23112">
    <property type="entry name" value="G PROTEIN-COUPLED RECEPTOR 157-RELATED"/>
    <property type="match status" value="1"/>
</dbReference>
<organism evidence="7 8">
    <name type="scientific">Diatrype stigma</name>
    <dbReference type="NCBI Taxonomy" id="117547"/>
    <lineage>
        <taxon>Eukaryota</taxon>
        <taxon>Fungi</taxon>
        <taxon>Dikarya</taxon>
        <taxon>Ascomycota</taxon>
        <taxon>Pezizomycotina</taxon>
        <taxon>Sordariomycetes</taxon>
        <taxon>Xylariomycetidae</taxon>
        <taxon>Xylariales</taxon>
        <taxon>Diatrypaceae</taxon>
        <taxon>Diatrype</taxon>
    </lineage>
</organism>
<evidence type="ECO:0000256" key="3">
    <source>
        <dbReference type="ARBA" id="ARBA00022989"/>
    </source>
</evidence>